<accession>A0AAP0EUC5</accession>
<feature type="compositionally biased region" description="Polar residues" evidence="1">
    <location>
        <begin position="142"/>
        <end position="157"/>
    </location>
</feature>
<feature type="region of interest" description="Disordered" evidence="1">
    <location>
        <begin position="108"/>
        <end position="161"/>
    </location>
</feature>
<dbReference type="Proteomes" id="UP001419268">
    <property type="component" value="Unassembled WGS sequence"/>
</dbReference>
<organism evidence="3 4">
    <name type="scientific">Stephania cephalantha</name>
    <dbReference type="NCBI Taxonomy" id="152367"/>
    <lineage>
        <taxon>Eukaryota</taxon>
        <taxon>Viridiplantae</taxon>
        <taxon>Streptophyta</taxon>
        <taxon>Embryophyta</taxon>
        <taxon>Tracheophyta</taxon>
        <taxon>Spermatophyta</taxon>
        <taxon>Magnoliopsida</taxon>
        <taxon>Ranunculales</taxon>
        <taxon>Menispermaceae</taxon>
        <taxon>Menispermoideae</taxon>
        <taxon>Cissampelideae</taxon>
        <taxon>Stephania</taxon>
    </lineage>
</organism>
<evidence type="ECO:0000313" key="4">
    <source>
        <dbReference type="Proteomes" id="UP001419268"/>
    </source>
</evidence>
<dbReference type="Pfam" id="PF00240">
    <property type="entry name" value="ubiquitin"/>
    <property type="match status" value="1"/>
</dbReference>
<evidence type="ECO:0000259" key="2">
    <source>
        <dbReference type="PROSITE" id="PS50053"/>
    </source>
</evidence>
<name>A0AAP0EUC5_9MAGN</name>
<comment type="caution">
    <text evidence="3">The sequence shown here is derived from an EMBL/GenBank/DDBJ whole genome shotgun (WGS) entry which is preliminary data.</text>
</comment>
<dbReference type="EMBL" id="JBBNAG010000010">
    <property type="protein sequence ID" value="KAK9099790.1"/>
    <property type="molecule type" value="Genomic_DNA"/>
</dbReference>
<keyword evidence="4" id="KW-1185">Reference proteome</keyword>
<dbReference type="Gene3D" id="3.10.20.90">
    <property type="entry name" value="Phosphatidylinositol 3-kinase Catalytic Subunit, Chain A, domain 1"/>
    <property type="match status" value="1"/>
</dbReference>
<sequence>MDHRGKEMTIYVKVFTGKVLKVVVRSWETVECMKEKIWAKEGIPMFKQRIIFKGTELQNHWIVIDRFTEIRNNKLMKKNGSIASSGRVVCHLLLRQTGGANVVFHKPEQERQSNLHRPSSDSSDQSSSSDSEAPNVIPQPPSTDDAQTGSNDSTQDTARPEEGHSILTILREAWNDINLIAVIIVIAAFCLPKMVRNKVTHQATKVNPNNTNGKHDENKIELVEMIIKGSKKVKFTISDIVDVIPVKRGHKVPTDGILIIGRSVGIHESINLGKII</sequence>
<dbReference type="InterPro" id="IPR019956">
    <property type="entry name" value="Ubiquitin_dom"/>
</dbReference>
<dbReference type="InterPro" id="IPR000626">
    <property type="entry name" value="Ubiquitin-like_dom"/>
</dbReference>
<feature type="compositionally biased region" description="Low complexity" evidence="1">
    <location>
        <begin position="120"/>
        <end position="131"/>
    </location>
</feature>
<protein>
    <recommendedName>
        <fullName evidence="2">Ubiquitin-like domain-containing protein</fullName>
    </recommendedName>
</protein>
<evidence type="ECO:0000313" key="3">
    <source>
        <dbReference type="EMBL" id="KAK9099790.1"/>
    </source>
</evidence>
<feature type="domain" description="Ubiquitin-like" evidence="2">
    <location>
        <begin position="8"/>
        <end position="60"/>
    </location>
</feature>
<dbReference type="SUPFAM" id="SSF54236">
    <property type="entry name" value="Ubiquitin-like"/>
    <property type="match status" value="1"/>
</dbReference>
<evidence type="ECO:0000256" key="1">
    <source>
        <dbReference type="SAM" id="MobiDB-lite"/>
    </source>
</evidence>
<dbReference type="AlphaFoldDB" id="A0AAP0EUC5"/>
<gene>
    <name evidence="3" type="ORF">Scep_023220</name>
</gene>
<dbReference type="InterPro" id="IPR029071">
    <property type="entry name" value="Ubiquitin-like_domsf"/>
</dbReference>
<dbReference type="PROSITE" id="PS50053">
    <property type="entry name" value="UBIQUITIN_2"/>
    <property type="match status" value="1"/>
</dbReference>
<proteinExistence type="predicted"/>
<reference evidence="3 4" key="1">
    <citation type="submission" date="2024-01" db="EMBL/GenBank/DDBJ databases">
        <title>Genome assemblies of Stephania.</title>
        <authorList>
            <person name="Yang L."/>
        </authorList>
    </citation>
    <scope>NUCLEOTIDE SEQUENCE [LARGE SCALE GENOMIC DNA]</scope>
    <source>
        <strain evidence="3">JXDWG</strain>
        <tissue evidence="3">Leaf</tissue>
    </source>
</reference>
<dbReference type="PRINTS" id="PR00348">
    <property type="entry name" value="UBIQUITIN"/>
</dbReference>